<evidence type="ECO:0000256" key="2">
    <source>
        <dbReference type="ARBA" id="ARBA00023002"/>
    </source>
</evidence>
<gene>
    <name evidence="4" type="ORF">BDV26DRAFT_290345</name>
</gene>
<keyword evidence="2" id="KW-0560">Oxidoreductase</keyword>
<protein>
    <submittedName>
        <fullName evidence="4">Uncharacterized protein</fullName>
    </submittedName>
</protein>
<accession>A0A5N7BFD2</accession>
<dbReference type="GO" id="GO:0043386">
    <property type="term" value="P:mycotoxin biosynthetic process"/>
    <property type="evidence" value="ECO:0007669"/>
    <property type="project" value="InterPro"/>
</dbReference>
<name>A0A5N7BFD2_9EURO</name>
<dbReference type="Proteomes" id="UP000326198">
    <property type="component" value="Unassembled WGS sequence"/>
</dbReference>
<dbReference type="AlphaFoldDB" id="A0A5N7BFD2"/>
<keyword evidence="5" id="KW-1185">Reference proteome</keyword>
<sequence>MIPPSLFKASLILLPLILVFLLFEAYNSRWDAFRIQKSLCGMLDHEKPGTTLREFTRRPSIEDLSHEGDNAWNTELFTPHGGFLIVRRNETTKEKWGVSMFHGLHCLQIIRSMLQQARENGMSSMAGGHGDHHQQHSDHLDETHVEHCFSYIAQSLMCSADDTIEPPQEHYDSDGNLIDINVDGMGHIHRCRDSRRIWEVVQQSEQSPIDKWDWEINDTVESVFGSH</sequence>
<dbReference type="GO" id="GO:0016491">
    <property type="term" value="F:oxidoreductase activity"/>
    <property type="evidence" value="ECO:0007669"/>
    <property type="project" value="UniProtKB-KW"/>
</dbReference>
<dbReference type="PANTHER" id="PTHR33365">
    <property type="entry name" value="YALI0B05434P"/>
    <property type="match status" value="1"/>
</dbReference>
<dbReference type="OrthoDB" id="3687641at2759"/>
<proteinExistence type="inferred from homology"/>
<dbReference type="PANTHER" id="PTHR33365:SF11">
    <property type="entry name" value="TAT PATHWAY SIGNAL SEQUENCE"/>
    <property type="match status" value="1"/>
</dbReference>
<dbReference type="Pfam" id="PF11807">
    <property type="entry name" value="UstYa"/>
    <property type="match status" value="1"/>
</dbReference>
<comment type="pathway">
    <text evidence="1">Mycotoxin biosynthesis.</text>
</comment>
<evidence type="ECO:0000256" key="1">
    <source>
        <dbReference type="ARBA" id="ARBA00004685"/>
    </source>
</evidence>
<dbReference type="InterPro" id="IPR021765">
    <property type="entry name" value="UstYa-like"/>
</dbReference>
<organism evidence="4 5">
    <name type="scientific">Aspergillus bertholletiae</name>
    <dbReference type="NCBI Taxonomy" id="1226010"/>
    <lineage>
        <taxon>Eukaryota</taxon>
        <taxon>Fungi</taxon>
        <taxon>Dikarya</taxon>
        <taxon>Ascomycota</taxon>
        <taxon>Pezizomycotina</taxon>
        <taxon>Eurotiomycetes</taxon>
        <taxon>Eurotiomycetidae</taxon>
        <taxon>Eurotiales</taxon>
        <taxon>Aspergillaceae</taxon>
        <taxon>Aspergillus</taxon>
        <taxon>Aspergillus subgen. Circumdati</taxon>
    </lineage>
</organism>
<dbReference type="EMBL" id="ML736181">
    <property type="protein sequence ID" value="KAE8380418.1"/>
    <property type="molecule type" value="Genomic_DNA"/>
</dbReference>
<evidence type="ECO:0000256" key="3">
    <source>
        <dbReference type="ARBA" id="ARBA00035112"/>
    </source>
</evidence>
<evidence type="ECO:0000313" key="5">
    <source>
        <dbReference type="Proteomes" id="UP000326198"/>
    </source>
</evidence>
<comment type="similarity">
    <text evidence="3">Belongs to the ustYa family.</text>
</comment>
<evidence type="ECO:0000313" key="4">
    <source>
        <dbReference type="EMBL" id="KAE8380418.1"/>
    </source>
</evidence>
<reference evidence="4 5" key="1">
    <citation type="submission" date="2019-04" db="EMBL/GenBank/DDBJ databases">
        <title>Friends and foes A comparative genomics studyof 23 Aspergillus species from section Flavi.</title>
        <authorList>
            <consortium name="DOE Joint Genome Institute"/>
            <person name="Kjaerbolling I."/>
            <person name="Vesth T."/>
            <person name="Frisvad J.C."/>
            <person name="Nybo J.L."/>
            <person name="Theobald S."/>
            <person name="Kildgaard S."/>
            <person name="Isbrandt T."/>
            <person name="Kuo A."/>
            <person name="Sato A."/>
            <person name="Lyhne E.K."/>
            <person name="Kogle M.E."/>
            <person name="Wiebenga A."/>
            <person name="Kun R.S."/>
            <person name="Lubbers R.J."/>
            <person name="Makela M.R."/>
            <person name="Barry K."/>
            <person name="Chovatia M."/>
            <person name="Clum A."/>
            <person name="Daum C."/>
            <person name="Haridas S."/>
            <person name="He G."/>
            <person name="LaButti K."/>
            <person name="Lipzen A."/>
            <person name="Mondo S."/>
            <person name="Riley R."/>
            <person name="Salamov A."/>
            <person name="Simmons B.A."/>
            <person name="Magnuson J.K."/>
            <person name="Henrissat B."/>
            <person name="Mortensen U.H."/>
            <person name="Larsen T.O."/>
            <person name="Devries R.P."/>
            <person name="Grigoriev I.V."/>
            <person name="Machida M."/>
            <person name="Baker S.E."/>
            <person name="Andersen M.R."/>
        </authorList>
    </citation>
    <scope>NUCLEOTIDE SEQUENCE [LARGE SCALE GENOMIC DNA]</scope>
    <source>
        <strain evidence="4 5">IBT 29228</strain>
    </source>
</reference>